<feature type="transmembrane region" description="Helical" evidence="1">
    <location>
        <begin position="291"/>
        <end position="309"/>
    </location>
</feature>
<dbReference type="Proteomes" id="UP000807769">
    <property type="component" value="Unassembled WGS sequence"/>
</dbReference>
<evidence type="ECO:0000313" key="2">
    <source>
        <dbReference type="EMBL" id="KAG1794064.1"/>
    </source>
</evidence>
<accession>A0A9P7APX4</accession>
<comment type="caution">
    <text evidence="2">The sequence shown here is derived from an EMBL/GenBank/DDBJ whole genome shotgun (WGS) entry which is preliminary data.</text>
</comment>
<keyword evidence="1" id="KW-0472">Membrane</keyword>
<dbReference type="GeneID" id="64635470"/>
<proteinExistence type="predicted"/>
<feature type="transmembrane region" description="Helical" evidence="1">
    <location>
        <begin position="409"/>
        <end position="439"/>
    </location>
</feature>
<dbReference type="AlphaFoldDB" id="A0A9P7APX4"/>
<reference evidence="2" key="1">
    <citation type="journal article" date="2020" name="New Phytol.">
        <title>Comparative genomics reveals dynamic genome evolution in host specialist ectomycorrhizal fungi.</title>
        <authorList>
            <person name="Lofgren L.A."/>
            <person name="Nguyen N.H."/>
            <person name="Vilgalys R."/>
            <person name="Ruytinx J."/>
            <person name="Liao H.L."/>
            <person name="Branco S."/>
            <person name="Kuo A."/>
            <person name="LaButti K."/>
            <person name="Lipzen A."/>
            <person name="Andreopoulos W."/>
            <person name="Pangilinan J."/>
            <person name="Riley R."/>
            <person name="Hundley H."/>
            <person name="Na H."/>
            <person name="Barry K."/>
            <person name="Grigoriev I.V."/>
            <person name="Stajich J.E."/>
            <person name="Kennedy P.G."/>
        </authorList>
    </citation>
    <scope>NUCLEOTIDE SEQUENCE</scope>
    <source>
        <strain evidence="2">MN1</strain>
    </source>
</reference>
<evidence type="ECO:0000256" key="1">
    <source>
        <dbReference type="SAM" id="Phobius"/>
    </source>
</evidence>
<dbReference type="RefSeq" id="XP_041185081.1">
    <property type="nucleotide sequence ID" value="XM_041341454.1"/>
</dbReference>
<gene>
    <name evidence="2" type="ORF">BJ212DRAFT_1490174</name>
</gene>
<evidence type="ECO:0008006" key="4">
    <source>
        <dbReference type="Google" id="ProtNLM"/>
    </source>
</evidence>
<organism evidence="2 3">
    <name type="scientific">Suillus subaureus</name>
    <dbReference type="NCBI Taxonomy" id="48587"/>
    <lineage>
        <taxon>Eukaryota</taxon>
        <taxon>Fungi</taxon>
        <taxon>Dikarya</taxon>
        <taxon>Basidiomycota</taxon>
        <taxon>Agaricomycotina</taxon>
        <taxon>Agaricomycetes</taxon>
        <taxon>Agaricomycetidae</taxon>
        <taxon>Boletales</taxon>
        <taxon>Suillineae</taxon>
        <taxon>Suillaceae</taxon>
        <taxon>Suillus</taxon>
    </lineage>
</organism>
<sequence length="480" mass="54537">MSQQQMTLLDRGIGIWPTQLPRYVEVVMLQDEIENTMVQQKQISDPRPPTFDDWQELIHPLGGTYYYNHKKKTYTSMNLRNYQDLRMLDNFVDASRAAAQEDGWILVVYPTTFMGEKRFQYYYVVPDQRIIAWLEELNGYILFRECVIPSKWPHKRLELEAQYWRHFEFFPHSCRMETTATTIKITEQGTEAITLSQSTAASMFWTLDQMNQIVAQLADIEGLVENGLLEETSVVFCCRILYILRTYDVDFFAVAIKHDIGHHQYLNRHNQPEARLIRSHAVRERRKKNKLLSAVSSAAVTMLCMPITVERIRNTSVDGIVNGIEVQRFVDDFSSQARNQITLAGASIAMDIAIFTIPGLGVSKTAQTLCSCSLLAGVGCIFAGTMVQRFGERMGSLEFAGHYLRKKRMMLVIITSIPTFFCVLSVIGAMLGFLAGIFANFKPSTFLVVSNIVMLSVVACLLLVLAIASYGPGLARMRPQ</sequence>
<name>A0A9P7APX4_9AGAM</name>
<keyword evidence="1" id="KW-0812">Transmembrane</keyword>
<keyword evidence="3" id="KW-1185">Reference proteome</keyword>
<evidence type="ECO:0000313" key="3">
    <source>
        <dbReference type="Proteomes" id="UP000807769"/>
    </source>
</evidence>
<protein>
    <recommendedName>
        <fullName evidence="4">WW domain-containing protein</fullName>
    </recommendedName>
</protein>
<feature type="transmembrane region" description="Helical" evidence="1">
    <location>
        <begin position="366"/>
        <end position="388"/>
    </location>
</feature>
<dbReference type="EMBL" id="JABBWG010000398">
    <property type="protein sequence ID" value="KAG1794064.1"/>
    <property type="molecule type" value="Genomic_DNA"/>
</dbReference>
<keyword evidence="1" id="KW-1133">Transmembrane helix</keyword>
<feature type="transmembrane region" description="Helical" evidence="1">
    <location>
        <begin position="445"/>
        <end position="468"/>
    </location>
</feature>
<dbReference type="OrthoDB" id="2672566at2759"/>